<keyword evidence="4" id="KW-1133">Transmembrane helix</keyword>
<feature type="compositionally biased region" description="Polar residues" evidence="3">
    <location>
        <begin position="426"/>
        <end position="446"/>
    </location>
</feature>
<keyword evidence="1 5" id="KW-0732">Signal</keyword>
<dbReference type="InterPro" id="IPR038408">
    <property type="entry name" value="GNK2_sf"/>
</dbReference>
<feature type="transmembrane region" description="Helical" evidence="4">
    <location>
        <begin position="251"/>
        <end position="270"/>
    </location>
</feature>
<feature type="region of interest" description="Disordered" evidence="3">
    <location>
        <begin position="426"/>
        <end position="465"/>
    </location>
</feature>
<dbReference type="PANTHER" id="PTHR32099:SF51">
    <property type="entry name" value="CYSTEINE-RICH RECEPTOR-LIKE PROTEIN KINASE 25 ISOFORM X1"/>
    <property type="match status" value="1"/>
</dbReference>
<evidence type="ECO:0000313" key="8">
    <source>
        <dbReference type="Proteomes" id="UP000827721"/>
    </source>
</evidence>
<protein>
    <recommendedName>
        <fullName evidence="6">Gnk2-homologous domain-containing protein</fullName>
    </recommendedName>
</protein>
<dbReference type="Proteomes" id="UP000827721">
    <property type="component" value="Unassembled WGS sequence"/>
</dbReference>
<feature type="chain" id="PRO_5047166289" description="Gnk2-homologous domain-containing protein" evidence="5">
    <location>
        <begin position="26"/>
        <end position="465"/>
    </location>
</feature>
<evidence type="ECO:0000256" key="3">
    <source>
        <dbReference type="SAM" id="MobiDB-lite"/>
    </source>
</evidence>
<feature type="signal peptide" evidence="5">
    <location>
        <begin position="1"/>
        <end position="25"/>
    </location>
</feature>
<reference evidence="7 8" key="1">
    <citation type="submission" date="2021-02" db="EMBL/GenBank/DDBJ databases">
        <title>Plant Genome Project.</title>
        <authorList>
            <person name="Zhang R.-G."/>
        </authorList>
    </citation>
    <scope>NUCLEOTIDE SEQUENCE [LARGE SCALE GENOMIC DNA]</scope>
    <source>
        <tissue evidence="7">Leaves</tissue>
    </source>
</reference>
<feature type="domain" description="Gnk2-homologous" evidence="6">
    <location>
        <begin position="1"/>
        <end position="97"/>
    </location>
</feature>
<comment type="caution">
    <text evidence="7">The sequence shown here is derived from an EMBL/GenBank/DDBJ whole genome shotgun (WGS) entry which is preliminary data.</text>
</comment>
<proteinExistence type="predicted"/>
<dbReference type="EMBL" id="JAFEMO010000006">
    <property type="protein sequence ID" value="KAH7569074.1"/>
    <property type="molecule type" value="Genomic_DNA"/>
</dbReference>
<name>A0ABQ8HXJ5_9ROSI</name>
<dbReference type="InterPro" id="IPR002902">
    <property type="entry name" value="GNK2"/>
</dbReference>
<organism evidence="7 8">
    <name type="scientific">Xanthoceras sorbifolium</name>
    <dbReference type="NCBI Taxonomy" id="99658"/>
    <lineage>
        <taxon>Eukaryota</taxon>
        <taxon>Viridiplantae</taxon>
        <taxon>Streptophyta</taxon>
        <taxon>Embryophyta</taxon>
        <taxon>Tracheophyta</taxon>
        <taxon>Spermatophyta</taxon>
        <taxon>Magnoliopsida</taxon>
        <taxon>eudicotyledons</taxon>
        <taxon>Gunneridae</taxon>
        <taxon>Pentapetalae</taxon>
        <taxon>rosids</taxon>
        <taxon>malvids</taxon>
        <taxon>Sapindales</taxon>
        <taxon>Sapindaceae</taxon>
        <taxon>Xanthoceroideae</taxon>
        <taxon>Xanthoceras</taxon>
    </lineage>
</organism>
<evidence type="ECO:0000256" key="1">
    <source>
        <dbReference type="ARBA" id="ARBA00022729"/>
    </source>
</evidence>
<dbReference type="Gene3D" id="3.30.430.20">
    <property type="entry name" value="Gnk2 domain, C-X8-C-X2-C motif"/>
    <property type="match status" value="3"/>
</dbReference>
<gene>
    <name evidence="7" type="ORF">JRO89_XS06G0098500</name>
</gene>
<sequence length="465" mass="51568">MAIGSSRLFFFLFCALAHLTTLTVSRPNFLFHFCSDQLGQNSDKVNAIALCRGDVNLDACRSCINDSISELTQICPNQMEAIGWYDNCMLSYSNRTIFGVMKTSPVFYLWNPENVSRVDQFNQVLRTLLESLRSRAASGSSLRKFASGNATAPDFSMLYALVQCTPDLSEEECSDCLIEFTRQIPKCCDRKRGGQVVGPSCILRFETYRFYEHTADELTTPSPPPLLSPPPPPNINTTITSGKDNNTYRTVVIIVIPALTSVILIICIFFRVRKSKKEIETSEAPDEIGNFNQVLRTLLESLRSRAASGSSLRKFASGNATAPNFKMLYALVQCTPDLSKEECSDCLIELTGHIPRCCDRKQGGRVIGPSYNLRFEAYRFYAPTADDELTPPSPPPLLSPRPPPNINATITSVPSEPAFFMHSSVESDMLSSQDHNSGVTGFSQSKSEVEPFSANEVSITELYPR</sequence>
<dbReference type="Pfam" id="PF01657">
    <property type="entry name" value="Stress-antifung"/>
    <property type="match status" value="3"/>
</dbReference>
<dbReference type="PROSITE" id="PS51473">
    <property type="entry name" value="GNK2"/>
    <property type="match status" value="3"/>
</dbReference>
<keyword evidence="2" id="KW-0677">Repeat</keyword>
<feature type="domain" description="Gnk2-homologous" evidence="6">
    <location>
        <begin position="103"/>
        <end position="210"/>
    </location>
</feature>
<accession>A0ABQ8HXJ5</accession>
<evidence type="ECO:0000313" key="7">
    <source>
        <dbReference type="EMBL" id="KAH7569074.1"/>
    </source>
</evidence>
<evidence type="ECO:0000256" key="2">
    <source>
        <dbReference type="ARBA" id="ARBA00022737"/>
    </source>
</evidence>
<evidence type="ECO:0000259" key="6">
    <source>
        <dbReference type="PROSITE" id="PS51473"/>
    </source>
</evidence>
<feature type="domain" description="Gnk2-homologous" evidence="6">
    <location>
        <begin position="273"/>
        <end position="380"/>
    </location>
</feature>
<keyword evidence="4" id="KW-0812">Transmembrane</keyword>
<evidence type="ECO:0000256" key="5">
    <source>
        <dbReference type="SAM" id="SignalP"/>
    </source>
</evidence>
<dbReference type="CDD" id="cd23509">
    <property type="entry name" value="Gnk2-like"/>
    <property type="match status" value="3"/>
</dbReference>
<dbReference type="PANTHER" id="PTHR32099">
    <property type="entry name" value="CYSTEINE-RICH REPEAT SECRETORY PROTEIN"/>
    <property type="match status" value="1"/>
</dbReference>
<evidence type="ECO:0000256" key="4">
    <source>
        <dbReference type="SAM" id="Phobius"/>
    </source>
</evidence>
<keyword evidence="4" id="KW-0472">Membrane</keyword>
<keyword evidence="8" id="KW-1185">Reference proteome</keyword>